<gene>
    <name evidence="1" type="ORF">DHA2_150953</name>
</gene>
<evidence type="ECO:0000313" key="2">
    <source>
        <dbReference type="Proteomes" id="UP000018320"/>
    </source>
</evidence>
<accession>V6TIL8</accession>
<dbReference type="VEuPathDB" id="GiardiaDB:GL50803_0014819"/>
<dbReference type="AlphaFoldDB" id="V6TIL8"/>
<dbReference type="VEuPathDB" id="GiardiaDB:DHA2_150953"/>
<sequence>VIQIGTQKLQILIMRDLNGPDLLQSVQRRILRSLSPPALHGRYLLSDNASVYIPCKPPTNEYTMATLFSPQKCYGVRDDIVVDPTACSRRRIAQYEQRHSLTTTRAKETQDELMNYTLFRADNVRLIVNRIEGHPLMVPAIPKPINRKSSKSVPPSFIGTPSGRADRIEHYKQAVTHLPLLHIPRHTQATTATPKLYEAYDSLENANLINLSLVEDR</sequence>
<dbReference type="Proteomes" id="UP000018320">
    <property type="component" value="Unassembled WGS sequence"/>
</dbReference>
<evidence type="ECO:0000313" key="1">
    <source>
        <dbReference type="EMBL" id="ESU38818.1"/>
    </source>
</evidence>
<dbReference type="EMBL" id="AHGT01000009">
    <property type="protein sequence ID" value="ESU38818.1"/>
    <property type="molecule type" value="Genomic_DNA"/>
</dbReference>
<name>V6TIL8_GIAIN</name>
<organism evidence="1 2">
    <name type="scientific">Giardia intestinalis</name>
    <name type="common">Giardia lamblia</name>
    <dbReference type="NCBI Taxonomy" id="5741"/>
    <lineage>
        <taxon>Eukaryota</taxon>
        <taxon>Metamonada</taxon>
        <taxon>Diplomonadida</taxon>
        <taxon>Hexamitidae</taxon>
        <taxon>Giardiinae</taxon>
        <taxon>Giardia</taxon>
    </lineage>
</organism>
<feature type="non-terminal residue" evidence="1">
    <location>
        <position position="1"/>
    </location>
</feature>
<reference evidence="1 2" key="2">
    <citation type="journal article" date="2013" name="Genome Biol. Evol.">
        <title>Genome sequencing of Giardia lamblia genotypes A2 and B isolates (DH and GS) and comparative analysis with the genomes of genotypes A1 and E (WB and Pig).</title>
        <authorList>
            <person name="Adam R.D."/>
            <person name="Dahlstrom E.W."/>
            <person name="Martens C.A."/>
            <person name="Bruno D.P."/>
            <person name="Barbian K.D."/>
            <person name="Ricklefs S.M."/>
            <person name="Hernandez M.M."/>
            <person name="Narla N.P."/>
            <person name="Patel R.B."/>
            <person name="Porcella S.F."/>
            <person name="Nash T.E."/>
        </authorList>
    </citation>
    <scope>NUCLEOTIDE SEQUENCE [LARGE SCALE GENOMIC DNA]</scope>
    <source>
        <strain evidence="1 2">DH</strain>
    </source>
</reference>
<reference evidence="2" key="1">
    <citation type="submission" date="2012-02" db="EMBL/GenBank/DDBJ databases">
        <title>Genome sequencing of Giardia lamblia Genotypes A2 and B isolates (DH and GS) and comparative analysis with the genomes of Genotypes A1 and E (WB and Pig).</title>
        <authorList>
            <person name="Adam R."/>
            <person name="Dahlstrom E."/>
            <person name="Martens C."/>
            <person name="Bruno D."/>
            <person name="Barbian K."/>
            <person name="Porcella S.F."/>
            <person name="Nash T."/>
        </authorList>
    </citation>
    <scope>NUCLEOTIDE SEQUENCE</scope>
    <source>
        <strain evidence="2">DH</strain>
    </source>
</reference>
<comment type="caution">
    <text evidence="1">The sequence shown here is derived from an EMBL/GenBank/DDBJ whole genome shotgun (WGS) entry which is preliminary data.</text>
</comment>
<protein>
    <submittedName>
        <fullName evidence="1">Uncharacterized protein</fullName>
    </submittedName>
</protein>
<dbReference type="VEuPathDB" id="GiardiaDB:GL50581_2755"/>
<proteinExistence type="predicted"/>
<dbReference type="VEuPathDB" id="GiardiaDB:QR46_0823"/>